<protein>
    <recommendedName>
        <fullName evidence="4">Esterase</fullName>
    </recommendedName>
</protein>
<proteinExistence type="predicted"/>
<dbReference type="Pfam" id="PF00756">
    <property type="entry name" value="Esterase"/>
    <property type="match status" value="1"/>
</dbReference>
<dbReference type="InterPro" id="IPR050583">
    <property type="entry name" value="Mycobacterial_A85_antigen"/>
</dbReference>
<feature type="compositionally biased region" description="Polar residues" evidence="1">
    <location>
        <begin position="1"/>
        <end position="14"/>
    </location>
</feature>
<feature type="non-terminal residue" evidence="2">
    <location>
        <position position="1"/>
    </location>
</feature>
<sequence>PRSWRRCSTTSAVGHQSWPRPWRRTGSSSPDSRTGGLAAAALAVTRPDLVGGAVAQSGSFWFRAGQEPSGPRELTEAGDLIRWLRKRSTNRSSRIAVQVGSEEGDMVTQARWFTEAARGTGHRVHHREHRGGHDYAWWFPALDEGLAALATM</sequence>
<dbReference type="Gene3D" id="3.40.50.1820">
    <property type="entry name" value="alpha/beta hydrolase"/>
    <property type="match status" value="1"/>
</dbReference>
<organism evidence="2 3">
    <name type="scientific">Candidatus Avipropionibacterium avicola</name>
    <dbReference type="NCBI Taxonomy" id="2840701"/>
    <lineage>
        <taxon>Bacteria</taxon>
        <taxon>Bacillati</taxon>
        <taxon>Actinomycetota</taxon>
        <taxon>Actinomycetes</taxon>
        <taxon>Propionibacteriales</taxon>
        <taxon>Propionibacteriaceae</taxon>
        <taxon>Propionibacteriaceae incertae sedis</taxon>
        <taxon>Candidatus Avipropionibacterium</taxon>
    </lineage>
</organism>
<reference evidence="2" key="1">
    <citation type="submission" date="2020-10" db="EMBL/GenBank/DDBJ databases">
        <authorList>
            <person name="Gilroy R."/>
        </authorList>
    </citation>
    <scope>NUCLEOTIDE SEQUENCE</scope>
    <source>
        <strain evidence="2">ChiGjej1B1-24693</strain>
    </source>
</reference>
<evidence type="ECO:0000313" key="3">
    <source>
        <dbReference type="Proteomes" id="UP000886842"/>
    </source>
</evidence>
<dbReference type="AlphaFoldDB" id="A0A9D1KLF9"/>
<reference evidence="2" key="2">
    <citation type="journal article" date="2021" name="PeerJ">
        <title>Extensive microbial diversity within the chicken gut microbiome revealed by metagenomics and culture.</title>
        <authorList>
            <person name="Gilroy R."/>
            <person name="Ravi A."/>
            <person name="Getino M."/>
            <person name="Pursley I."/>
            <person name="Horton D.L."/>
            <person name="Alikhan N.F."/>
            <person name="Baker D."/>
            <person name="Gharbi K."/>
            <person name="Hall N."/>
            <person name="Watson M."/>
            <person name="Adriaenssens E.M."/>
            <person name="Foster-Nyarko E."/>
            <person name="Jarju S."/>
            <person name="Secka A."/>
            <person name="Antonio M."/>
            <person name="Oren A."/>
            <person name="Chaudhuri R.R."/>
            <person name="La Ragione R."/>
            <person name="Hildebrand F."/>
            <person name="Pallen M.J."/>
        </authorList>
    </citation>
    <scope>NUCLEOTIDE SEQUENCE</scope>
    <source>
        <strain evidence="2">ChiGjej1B1-24693</strain>
    </source>
</reference>
<dbReference type="InterPro" id="IPR029058">
    <property type="entry name" value="AB_hydrolase_fold"/>
</dbReference>
<dbReference type="Proteomes" id="UP000886842">
    <property type="component" value="Unassembled WGS sequence"/>
</dbReference>
<name>A0A9D1KLF9_9ACTN</name>
<comment type="caution">
    <text evidence="2">The sequence shown here is derived from an EMBL/GenBank/DDBJ whole genome shotgun (WGS) entry which is preliminary data.</text>
</comment>
<feature type="region of interest" description="Disordered" evidence="1">
    <location>
        <begin position="1"/>
        <end position="35"/>
    </location>
</feature>
<dbReference type="PANTHER" id="PTHR48098:SF3">
    <property type="entry name" value="IRON(III) ENTEROBACTIN ESTERASE"/>
    <property type="match status" value="1"/>
</dbReference>
<evidence type="ECO:0000256" key="1">
    <source>
        <dbReference type="SAM" id="MobiDB-lite"/>
    </source>
</evidence>
<dbReference type="InterPro" id="IPR000801">
    <property type="entry name" value="Esterase-like"/>
</dbReference>
<evidence type="ECO:0000313" key="2">
    <source>
        <dbReference type="EMBL" id="HIT74371.1"/>
    </source>
</evidence>
<gene>
    <name evidence="2" type="ORF">IAA98_02155</name>
</gene>
<dbReference type="SUPFAM" id="SSF53474">
    <property type="entry name" value="alpha/beta-Hydrolases"/>
    <property type="match status" value="1"/>
</dbReference>
<accession>A0A9D1KLF9</accession>
<dbReference type="PANTHER" id="PTHR48098">
    <property type="entry name" value="ENTEROCHELIN ESTERASE-RELATED"/>
    <property type="match status" value="1"/>
</dbReference>
<dbReference type="EMBL" id="DVLP01000062">
    <property type="protein sequence ID" value="HIT74371.1"/>
    <property type="molecule type" value="Genomic_DNA"/>
</dbReference>
<evidence type="ECO:0008006" key="4">
    <source>
        <dbReference type="Google" id="ProtNLM"/>
    </source>
</evidence>